<dbReference type="RefSeq" id="WP_378100245.1">
    <property type="nucleotide sequence ID" value="NZ_JBHSEP010000019.1"/>
</dbReference>
<gene>
    <name evidence="2" type="ORF">ACFO3S_21410</name>
</gene>
<dbReference type="EMBL" id="JBHSEP010000019">
    <property type="protein sequence ID" value="MFC4600817.1"/>
    <property type="molecule type" value="Genomic_DNA"/>
</dbReference>
<reference evidence="3" key="1">
    <citation type="journal article" date="2019" name="Int. J. Syst. Evol. Microbiol.">
        <title>The Global Catalogue of Microorganisms (GCM) 10K type strain sequencing project: providing services to taxonomists for standard genome sequencing and annotation.</title>
        <authorList>
            <consortium name="The Broad Institute Genomics Platform"/>
            <consortium name="The Broad Institute Genome Sequencing Center for Infectious Disease"/>
            <person name="Wu L."/>
            <person name="Ma J."/>
        </authorList>
    </citation>
    <scope>NUCLEOTIDE SEQUENCE [LARGE SCALE GENOMIC DNA]</scope>
    <source>
        <strain evidence="3">CCUG 49571</strain>
    </source>
</reference>
<dbReference type="Pfam" id="PF13191">
    <property type="entry name" value="AAA_16"/>
    <property type="match status" value="1"/>
</dbReference>
<organism evidence="2 3">
    <name type="scientific">Cohnella hongkongensis</name>
    <dbReference type="NCBI Taxonomy" id="178337"/>
    <lineage>
        <taxon>Bacteria</taxon>
        <taxon>Bacillati</taxon>
        <taxon>Bacillota</taxon>
        <taxon>Bacilli</taxon>
        <taxon>Bacillales</taxon>
        <taxon>Paenibacillaceae</taxon>
        <taxon>Cohnella</taxon>
    </lineage>
</organism>
<feature type="domain" description="Orc1-like AAA ATPase" evidence="1">
    <location>
        <begin position="4"/>
        <end position="162"/>
    </location>
</feature>
<dbReference type="InterPro" id="IPR053159">
    <property type="entry name" value="Hybrid_Histidine_Kinase"/>
</dbReference>
<proteinExistence type="predicted"/>
<dbReference type="PANTHER" id="PTHR43642:SF1">
    <property type="entry name" value="HYBRID SIGNAL TRANSDUCTION HISTIDINE KINASE G"/>
    <property type="match status" value="1"/>
</dbReference>
<protein>
    <submittedName>
        <fullName evidence="2">AAA family ATPase</fullName>
    </submittedName>
</protein>
<name>A0ABV9FJ93_9BACL</name>
<dbReference type="InterPro" id="IPR027417">
    <property type="entry name" value="P-loop_NTPase"/>
</dbReference>
<sequence length="219" mass="24633">MNKRAIGKTALVRRFGHLIRGEGAFISSGFGPHRSDEPYEPLVRALRQLVQRMLGESERQLNRWRRKLRRTLGAGSSWLLQRIPELRVLLGQARTSAVGTALSEAEGARQFKAAFLQLIRICCSGKQPLILFFDDIHRADAAMRELLAAVAADPRGRGLLIIAAWRDEEQDNQPDDDSSNAMRLAPDTVLIGLEPLSPGFPYARDYDVSRFRVERTRGE</sequence>
<dbReference type="SUPFAM" id="SSF52540">
    <property type="entry name" value="P-loop containing nucleoside triphosphate hydrolases"/>
    <property type="match status" value="1"/>
</dbReference>
<accession>A0ABV9FJ93</accession>
<dbReference type="Proteomes" id="UP001596028">
    <property type="component" value="Unassembled WGS sequence"/>
</dbReference>
<evidence type="ECO:0000313" key="3">
    <source>
        <dbReference type="Proteomes" id="UP001596028"/>
    </source>
</evidence>
<evidence type="ECO:0000259" key="1">
    <source>
        <dbReference type="Pfam" id="PF13191"/>
    </source>
</evidence>
<dbReference type="PANTHER" id="PTHR43642">
    <property type="entry name" value="HYBRID SIGNAL TRANSDUCTION HISTIDINE KINASE G"/>
    <property type="match status" value="1"/>
</dbReference>
<comment type="caution">
    <text evidence="2">The sequence shown here is derived from an EMBL/GenBank/DDBJ whole genome shotgun (WGS) entry which is preliminary data.</text>
</comment>
<keyword evidence="3" id="KW-1185">Reference proteome</keyword>
<dbReference type="InterPro" id="IPR041664">
    <property type="entry name" value="AAA_16"/>
</dbReference>
<evidence type="ECO:0000313" key="2">
    <source>
        <dbReference type="EMBL" id="MFC4600817.1"/>
    </source>
</evidence>